<dbReference type="Proteomes" id="UP000263642">
    <property type="component" value="Unassembled WGS sequence"/>
</dbReference>
<evidence type="ECO:0000313" key="3">
    <source>
        <dbReference type="Proteomes" id="UP000263642"/>
    </source>
</evidence>
<feature type="transmembrane region" description="Helical" evidence="1">
    <location>
        <begin position="192"/>
        <end position="215"/>
    </location>
</feature>
<evidence type="ECO:0008006" key="4">
    <source>
        <dbReference type="Google" id="ProtNLM"/>
    </source>
</evidence>
<feature type="transmembrane region" description="Helical" evidence="1">
    <location>
        <begin position="477"/>
        <end position="497"/>
    </location>
</feature>
<feature type="transmembrane region" description="Helical" evidence="1">
    <location>
        <begin position="445"/>
        <end position="470"/>
    </location>
</feature>
<feature type="transmembrane region" description="Helical" evidence="1">
    <location>
        <begin position="365"/>
        <end position="390"/>
    </location>
</feature>
<organism evidence="2 3">
    <name type="scientific">Gimesia maris</name>
    <dbReference type="NCBI Taxonomy" id="122"/>
    <lineage>
        <taxon>Bacteria</taxon>
        <taxon>Pseudomonadati</taxon>
        <taxon>Planctomycetota</taxon>
        <taxon>Planctomycetia</taxon>
        <taxon>Planctomycetales</taxon>
        <taxon>Planctomycetaceae</taxon>
        <taxon>Gimesia</taxon>
    </lineage>
</organism>
<proteinExistence type="predicted"/>
<feature type="transmembrane region" description="Helical" evidence="1">
    <location>
        <begin position="256"/>
        <end position="275"/>
    </location>
</feature>
<gene>
    <name evidence="2" type="ORF">DIT97_06195</name>
</gene>
<feature type="transmembrane region" description="Helical" evidence="1">
    <location>
        <begin position="52"/>
        <end position="71"/>
    </location>
</feature>
<keyword evidence="1" id="KW-1133">Transmembrane helix</keyword>
<accession>A0A3D3R1D4</accession>
<dbReference type="EMBL" id="DQAY01000041">
    <property type="protein sequence ID" value="HCO22661.1"/>
    <property type="molecule type" value="Genomic_DNA"/>
</dbReference>
<sequence length="552" mass="61272">MDPVTKSLVWKEWQERKWASLVCLIWILCGVLYVICYESITGCRTAATRYSTICLVYSIFMSVFLAMRVSLSEVTNDTLSFTRSLPVPLSRIAAVRLGVGLCSLLVPILLGGMILVVVLAGGMLEQVPGRANANASGSDIVTIANVEATLRASLGAGNAVGLLVKLTCISLVQTGALFLLLCVAGARRRNEVTLGLLGTVIACVWFILLPVRVFFGPQYDFLHEWIGSVFPQSLVVFFSYSYEHVTWNDLYLANRIWLPLCLNLLLQIGLARWFTRRYGTRDSISVPGRFQFWKIPPLFSLISTPLPRPLFSLIWINLRQSVPLALAGLCLAGFMVLMETGGSLFDSRNNWEAFRHLLPGSMSTLGLLWASVVGAGIIGAELSPGLGHFWRTRPISVYHWFWLKYLIGLLAVLIVLDGTVIYVSWDSLFLSTAEKIRYSPSSILSWSYIVCIPLMHAMLYSLAVLGVCWWKKPVRGAVVAAVVFFITSLLMESIPGVSNYDPFYVYNNLVQAEQKGVFDLSMHHFPVVFGLIVAGTVGAAWLASWKVQKLEY</sequence>
<evidence type="ECO:0000256" key="1">
    <source>
        <dbReference type="SAM" id="Phobius"/>
    </source>
</evidence>
<feature type="transmembrane region" description="Helical" evidence="1">
    <location>
        <begin position="18"/>
        <end position="40"/>
    </location>
</feature>
<feature type="transmembrane region" description="Helical" evidence="1">
    <location>
        <begin position="525"/>
        <end position="543"/>
    </location>
</feature>
<protein>
    <recommendedName>
        <fullName evidence="4">ABC-2 family transporter protein</fullName>
    </recommendedName>
</protein>
<keyword evidence="1" id="KW-0812">Transmembrane</keyword>
<feature type="transmembrane region" description="Helical" evidence="1">
    <location>
        <begin position="162"/>
        <end position="186"/>
    </location>
</feature>
<evidence type="ECO:0000313" key="2">
    <source>
        <dbReference type="EMBL" id="HCO22661.1"/>
    </source>
</evidence>
<feature type="transmembrane region" description="Helical" evidence="1">
    <location>
        <begin position="324"/>
        <end position="345"/>
    </location>
</feature>
<comment type="caution">
    <text evidence="2">The sequence shown here is derived from an EMBL/GenBank/DDBJ whole genome shotgun (WGS) entry which is preliminary data.</text>
</comment>
<feature type="transmembrane region" description="Helical" evidence="1">
    <location>
        <begin position="402"/>
        <end position="425"/>
    </location>
</feature>
<feature type="transmembrane region" description="Helical" evidence="1">
    <location>
        <begin position="91"/>
        <end position="120"/>
    </location>
</feature>
<keyword evidence="1" id="KW-0472">Membrane</keyword>
<dbReference type="AlphaFoldDB" id="A0A3D3R1D4"/>
<reference evidence="2 3" key="1">
    <citation type="journal article" date="2018" name="Nat. Biotechnol.">
        <title>A standardized bacterial taxonomy based on genome phylogeny substantially revises the tree of life.</title>
        <authorList>
            <person name="Parks D.H."/>
            <person name="Chuvochina M."/>
            <person name="Waite D.W."/>
            <person name="Rinke C."/>
            <person name="Skarshewski A."/>
            <person name="Chaumeil P.A."/>
            <person name="Hugenholtz P."/>
        </authorList>
    </citation>
    <scope>NUCLEOTIDE SEQUENCE [LARGE SCALE GENOMIC DNA]</scope>
    <source>
        <strain evidence="2">UBA9375</strain>
    </source>
</reference>
<name>A0A3D3R1D4_9PLAN</name>